<dbReference type="OrthoDB" id="2100241at2759"/>
<dbReference type="AlphaFoldDB" id="A0A9P7SWK8"/>
<dbReference type="CDD" id="cd07389">
    <property type="entry name" value="MPP_PhoD"/>
    <property type="match status" value="1"/>
</dbReference>
<feature type="domain" description="PhoD-like phosphatase metallophosphatase" evidence="1">
    <location>
        <begin position="291"/>
        <end position="549"/>
    </location>
</feature>
<accession>A0A9P7SWK8</accession>
<dbReference type="InterPro" id="IPR029052">
    <property type="entry name" value="Metallo-depent_PP-like"/>
</dbReference>
<proteinExistence type="predicted"/>
<dbReference type="Pfam" id="PF09423">
    <property type="entry name" value="PhoD"/>
    <property type="match status" value="1"/>
</dbReference>
<dbReference type="PANTHER" id="PTHR43606">
    <property type="entry name" value="PHOSPHATASE, PUTATIVE (AFU_ORTHOLOGUE AFUA_6G08710)-RELATED"/>
    <property type="match status" value="1"/>
</dbReference>
<sequence>MSIHNTITKTTSVALRISAILFFRFVRITLAHFPSITFALFAIYLPAFLASYVAGPDVKLLDDEIDVTVKQTTITPETPLPTETSQETEPEIVVEQVDVQEKVTFEEKYEQAWKVLLYGAPSRLQPKLSLLGLLINVLLVGFTVDALYRARWYYTAEDLSFVRLGYVSPSEAHFLIREPDQSKLPVTFQIRVKGVEPLLEKTAWQTAADVKLTSNETDFTQAITVPLRYSDQRWYEWKSSNNHTGEFLTPPKPGSTPVVNDGKFTFLSTSCILPRFPYNPLDHALAIPGLRHLARKLPELRAQFMLFLGDFIYVDVPERFGKSAEEYRMQYRQVYASPDWAPVAQNLSWIHVLDDHEISNDWSSNSTGVYNAAAGPWHTYQASINPPAAIMAGTRSQRRKDATWYEFVQGPASFFLLDTRSYRSSNNEPFDDDSKTMLGADQLADFLAWLARPEPKGVKWKFVASSVPFTKNWPVNVKDTWGGFLVERRKILEGMWDAGSRGNIVVVLSGDRHEFAATKFPPPPDSKWSESAAAYEFSTSPLNQFASPIPTYKQVDGEDVKLGYISAGRSKFGSFTIDNIDGQSTLEYRLYIDGVERWTTQIVRAAESGDSNTGSSFWNRLRFL</sequence>
<dbReference type="InterPro" id="IPR018946">
    <property type="entry name" value="PhoD-like_MPP"/>
</dbReference>
<gene>
    <name evidence="2" type="ORF">E4U43_001756</name>
</gene>
<name>A0A9P7SWK8_9HYPO</name>
<dbReference type="SUPFAM" id="SSF56300">
    <property type="entry name" value="Metallo-dependent phosphatases"/>
    <property type="match status" value="1"/>
</dbReference>
<protein>
    <recommendedName>
        <fullName evidence="1">PhoD-like phosphatase metallophosphatase domain-containing protein</fullName>
    </recommendedName>
</protein>
<dbReference type="EMBL" id="SRPW01001595">
    <property type="protein sequence ID" value="KAG5999963.1"/>
    <property type="molecule type" value="Genomic_DNA"/>
</dbReference>
<organism evidence="2 3">
    <name type="scientific">Claviceps pusilla</name>
    <dbReference type="NCBI Taxonomy" id="123648"/>
    <lineage>
        <taxon>Eukaryota</taxon>
        <taxon>Fungi</taxon>
        <taxon>Dikarya</taxon>
        <taxon>Ascomycota</taxon>
        <taxon>Pezizomycotina</taxon>
        <taxon>Sordariomycetes</taxon>
        <taxon>Hypocreomycetidae</taxon>
        <taxon>Hypocreales</taxon>
        <taxon>Clavicipitaceae</taxon>
        <taxon>Claviceps</taxon>
    </lineage>
</organism>
<comment type="caution">
    <text evidence="2">The sequence shown here is derived from an EMBL/GenBank/DDBJ whole genome shotgun (WGS) entry which is preliminary data.</text>
</comment>
<dbReference type="InterPro" id="IPR038607">
    <property type="entry name" value="PhoD-like_sf"/>
</dbReference>
<evidence type="ECO:0000313" key="3">
    <source>
        <dbReference type="Proteomes" id="UP000748025"/>
    </source>
</evidence>
<evidence type="ECO:0000259" key="1">
    <source>
        <dbReference type="Pfam" id="PF09423"/>
    </source>
</evidence>
<reference evidence="2" key="1">
    <citation type="journal article" date="2020" name="bioRxiv">
        <title>Whole genome comparisons of ergot fungi reveals the divergence and evolution of species within the genus Claviceps are the result of varying mechanisms driving genome evolution and host range expansion.</title>
        <authorList>
            <person name="Wyka S.A."/>
            <person name="Mondo S.J."/>
            <person name="Liu M."/>
            <person name="Dettman J."/>
            <person name="Nalam V."/>
            <person name="Broders K.D."/>
        </authorList>
    </citation>
    <scope>NUCLEOTIDE SEQUENCE</scope>
    <source>
        <strain evidence="2">CCC 602</strain>
    </source>
</reference>
<dbReference type="Gene3D" id="3.60.21.70">
    <property type="entry name" value="PhoD-like phosphatase"/>
    <property type="match status" value="1"/>
</dbReference>
<dbReference type="InterPro" id="IPR052900">
    <property type="entry name" value="Phospholipid_Metab_Enz"/>
</dbReference>
<evidence type="ECO:0000313" key="2">
    <source>
        <dbReference type="EMBL" id="KAG5999963.1"/>
    </source>
</evidence>
<dbReference type="Proteomes" id="UP000748025">
    <property type="component" value="Unassembled WGS sequence"/>
</dbReference>
<keyword evidence="3" id="KW-1185">Reference proteome</keyword>
<dbReference type="PANTHER" id="PTHR43606:SF2">
    <property type="entry name" value="ALKALINE PHOSPHATASE FAMILY PROTEIN (AFU_ORTHOLOGUE AFUA_5G03860)"/>
    <property type="match status" value="1"/>
</dbReference>